<reference evidence="2" key="2">
    <citation type="submission" date="2015-01" db="EMBL/GenBank/DDBJ databases">
        <title>Evolutionary Origins and Diversification of the Mycorrhizal Mutualists.</title>
        <authorList>
            <consortium name="DOE Joint Genome Institute"/>
            <consortium name="Mycorrhizal Genomics Consortium"/>
            <person name="Kohler A."/>
            <person name="Kuo A."/>
            <person name="Nagy L.G."/>
            <person name="Floudas D."/>
            <person name="Copeland A."/>
            <person name="Barry K.W."/>
            <person name="Cichocki N."/>
            <person name="Veneault-Fourrey C."/>
            <person name="LaButti K."/>
            <person name="Lindquist E.A."/>
            <person name="Lipzen A."/>
            <person name="Lundell T."/>
            <person name="Morin E."/>
            <person name="Murat C."/>
            <person name="Riley R."/>
            <person name="Ohm R."/>
            <person name="Sun H."/>
            <person name="Tunlid A."/>
            <person name="Henrissat B."/>
            <person name="Grigoriev I.V."/>
            <person name="Hibbett D.S."/>
            <person name="Martin F."/>
        </authorList>
    </citation>
    <scope>NUCLEOTIDE SEQUENCE [LARGE SCALE GENOMIC DNA]</scope>
    <source>
        <strain evidence="2">Zn</strain>
    </source>
</reference>
<accession>A0A0C3CNA5</accession>
<evidence type="ECO:0000313" key="1">
    <source>
        <dbReference type="EMBL" id="KIN00529.1"/>
    </source>
</evidence>
<feature type="non-terminal residue" evidence="1">
    <location>
        <position position="157"/>
    </location>
</feature>
<reference evidence="1 2" key="1">
    <citation type="submission" date="2014-04" db="EMBL/GenBank/DDBJ databases">
        <authorList>
            <consortium name="DOE Joint Genome Institute"/>
            <person name="Kuo A."/>
            <person name="Martino E."/>
            <person name="Perotto S."/>
            <person name="Kohler A."/>
            <person name="Nagy L.G."/>
            <person name="Floudas D."/>
            <person name="Copeland A."/>
            <person name="Barry K.W."/>
            <person name="Cichocki N."/>
            <person name="Veneault-Fourrey C."/>
            <person name="LaButti K."/>
            <person name="Lindquist E.A."/>
            <person name="Lipzen A."/>
            <person name="Lundell T."/>
            <person name="Morin E."/>
            <person name="Murat C."/>
            <person name="Sun H."/>
            <person name="Tunlid A."/>
            <person name="Henrissat B."/>
            <person name="Grigoriev I.V."/>
            <person name="Hibbett D.S."/>
            <person name="Martin F."/>
            <person name="Nordberg H.P."/>
            <person name="Cantor M.N."/>
            <person name="Hua S.X."/>
        </authorList>
    </citation>
    <scope>NUCLEOTIDE SEQUENCE [LARGE SCALE GENOMIC DNA]</scope>
    <source>
        <strain evidence="1 2">Zn</strain>
    </source>
</reference>
<keyword evidence="2" id="KW-1185">Reference proteome</keyword>
<organism evidence="1 2">
    <name type="scientific">Oidiodendron maius (strain Zn)</name>
    <dbReference type="NCBI Taxonomy" id="913774"/>
    <lineage>
        <taxon>Eukaryota</taxon>
        <taxon>Fungi</taxon>
        <taxon>Dikarya</taxon>
        <taxon>Ascomycota</taxon>
        <taxon>Pezizomycotina</taxon>
        <taxon>Leotiomycetes</taxon>
        <taxon>Leotiomycetes incertae sedis</taxon>
        <taxon>Myxotrichaceae</taxon>
        <taxon>Oidiodendron</taxon>
    </lineage>
</organism>
<dbReference type="Proteomes" id="UP000054321">
    <property type="component" value="Unassembled WGS sequence"/>
</dbReference>
<gene>
    <name evidence="1" type="ORF">OIDMADRAFT_19571</name>
</gene>
<proteinExistence type="predicted"/>
<protein>
    <submittedName>
        <fullName evidence="1">Uncharacterized protein</fullName>
    </submittedName>
</protein>
<sequence length="157" mass="17600">MVGDREPIHEDRLDPTTKLTIPQSQLQSLVAIKLMPPGPKSKSLSQEAMLFHTVLDPFLKLDFMDAKINPISKKNVGYLNGLTTALGINDLRIWLAWQDVAPLLRNDLTSSQKLAEQLAIAQTLLHELMHAYNIALRMNLVVNLVTLLRMPSLVARL</sequence>
<dbReference type="AlphaFoldDB" id="A0A0C3CNA5"/>
<dbReference type="HOGENOM" id="CLU_1682126_0_0_1"/>
<name>A0A0C3CNA5_OIDMZ</name>
<dbReference type="OrthoDB" id="3565225at2759"/>
<dbReference type="InParanoid" id="A0A0C3CNA5"/>
<dbReference type="EMBL" id="KN832877">
    <property type="protein sequence ID" value="KIN00529.1"/>
    <property type="molecule type" value="Genomic_DNA"/>
</dbReference>
<evidence type="ECO:0000313" key="2">
    <source>
        <dbReference type="Proteomes" id="UP000054321"/>
    </source>
</evidence>